<dbReference type="InterPro" id="IPR018247">
    <property type="entry name" value="EF_Hand_1_Ca_BS"/>
</dbReference>
<sequence>MAGRRSVPRQDHKTSLASPSKRHLATAGFQLFRHAGLAGCRDINPNLLVGVTSMSKRLAATVVFGALTASSAAFSQGVTFEAVDGDQDGFLTFSEISAAVPAVTEDVFKAADSNQDAVLSPDEFTALGL</sequence>
<dbReference type="GO" id="GO:0005509">
    <property type="term" value="F:calcium ion binding"/>
    <property type="evidence" value="ECO:0007669"/>
    <property type="project" value="InterPro"/>
</dbReference>
<dbReference type="PROSITE" id="PS50222">
    <property type="entry name" value="EF_HAND_2"/>
    <property type="match status" value="1"/>
</dbReference>
<evidence type="ECO:0000313" key="3">
    <source>
        <dbReference type="EMBL" id="MBS8261733.1"/>
    </source>
</evidence>
<organism evidence="3 4">
    <name type="scientific">Roseibium polysiphoniae</name>
    <dbReference type="NCBI Taxonomy" id="2571221"/>
    <lineage>
        <taxon>Bacteria</taxon>
        <taxon>Pseudomonadati</taxon>
        <taxon>Pseudomonadota</taxon>
        <taxon>Alphaproteobacteria</taxon>
        <taxon>Hyphomicrobiales</taxon>
        <taxon>Stappiaceae</taxon>
        <taxon>Roseibium</taxon>
    </lineage>
</organism>
<dbReference type="Pfam" id="PF13202">
    <property type="entry name" value="EF-hand_5"/>
    <property type="match status" value="2"/>
</dbReference>
<proteinExistence type="predicted"/>
<reference evidence="3" key="1">
    <citation type="submission" date="2018-08" db="EMBL/GenBank/DDBJ databases">
        <authorList>
            <person name="Jin W."/>
            <person name="Wang H."/>
            <person name="Yang Y."/>
            <person name="Li M."/>
            <person name="Liu J."/>
        </authorList>
    </citation>
    <scope>NUCLEOTIDE SEQUENCE</scope>
    <source>
        <strain evidence="3">AESS21</strain>
    </source>
</reference>
<gene>
    <name evidence="3" type="ORF">DYI23_16010</name>
</gene>
<dbReference type="AlphaFoldDB" id="A0A944CF69"/>
<reference evidence="3" key="2">
    <citation type="journal article" date="2021" name="Microorganisms">
        <title>Bacterial Dimethylsulfoniopropionate Biosynthesis in the East China Sea.</title>
        <authorList>
            <person name="Liu J."/>
            <person name="Zhang Y."/>
            <person name="Liu J."/>
            <person name="Zhong H."/>
            <person name="Williams B.T."/>
            <person name="Zheng Y."/>
            <person name="Curson A.R.J."/>
            <person name="Sun C."/>
            <person name="Sun H."/>
            <person name="Song D."/>
            <person name="Wagner Mackenzie B."/>
            <person name="Bermejo Martinez A."/>
            <person name="Todd J.D."/>
            <person name="Zhang X.H."/>
        </authorList>
    </citation>
    <scope>NUCLEOTIDE SEQUENCE</scope>
    <source>
        <strain evidence="3">AESS21</strain>
    </source>
</reference>
<dbReference type="InterPro" id="IPR011992">
    <property type="entry name" value="EF-hand-dom_pair"/>
</dbReference>
<evidence type="ECO:0000259" key="2">
    <source>
        <dbReference type="PROSITE" id="PS50222"/>
    </source>
</evidence>
<dbReference type="PROSITE" id="PS00018">
    <property type="entry name" value="EF_HAND_1"/>
    <property type="match status" value="1"/>
</dbReference>
<dbReference type="InterPro" id="IPR002048">
    <property type="entry name" value="EF_hand_dom"/>
</dbReference>
<dbReference type="Gene3D" id="1.10.238.10">
    <property type="entry name" value="EF-hand"/>
    <property type="match status" value="1"/>
</dbReference>
<evidence type="ECO:0000313" key="4">
    <source>
        <dbReference type="Proteomes" id="UP000705379"/>
    </source>
</evidence>
<comment type="caution">
    <text evidence="3">The sequence shown here is derived from an EMBL/GenBank/DDBJ whole genome shotgun (WGS) entry which is preliminary data.</text>
</comment>
<accession>A0A944CF69</accession>
<dbReference type="EMBL" id="QTKU01000004">
    <property type="protein sequence ID" value="MBS8261733.1"/>
    <property type="molecule type" value="Genomic_DNA"/>
</dbReference>
<name>A0A944CF69_9HYPH</name>
<dbReference type="Proteomes" id="UP000705379">
    <property type="component" value="Unassembled WGS sequence"/>
</dbReference>
<feature type="domain" description="EF-hand" evidence="2">
    <location>
        <begin position="80"/>
        <end position="106"/>
    </location>
</feature>
<dbReference type="SUPFAM" id="SSF47473">
    <property type="entry name" value="EF-hand"/>
    <property type="match status" value="1"/>
</dbReference>
<feature type="region of interest" description="Disordered" evidence="1">
    <location>
        <begin position="1"/>
        <end position="20"/>
    </location>
</feature>
<protein>
    <recommendedName>
        <fullName evidence="2">EF-hand domain-containing protein</fullName>
    </recommendedName>
</protein>
<evidence type="ECO:0000256" key="1">
    <source>
        <dbReference type="SAM" id="MobiDB-lite"/>
    </source>
</evidence>